<accession>A0A4Y9YV27</accession>
<evidence type="ECO:0000256" key="1">
    <source>
        <dbReference type="SAM" id="MobiDB-lite"/>
    </source>
</evidence>
<feature type="region of interest" description="Disordered" evidence="1">
    <location>
        <begin position="233"/>
        <end position="276"/>
    </location>
</feature>
<proteinExistence type="predicted"/>
<evidence type="ECO:0000313" key="3">
    <source>
        <dbReference type="Proteomes" id="UP000298327"/>
    </source>
</evidence>
<dbReference type="Proteomes" id="UP000298327">
    <property type="component" value="Unassembled WGS sequence"/>
</dbReference>
<dbReference type="OrthoDB" id="3255261at2759"/>
<dbReference type="EMBL" id="SEOQ01000333">
    <property type="protein sequence ID" value="TFY65533.1"/>
    <property type="molecule type" value="Genomic_DNA"/>
</dbReference>
<gene>
    <name evidence="2" type="ORF">EVG20_g5552</name>
</gene>
<dbReference type="STRING" id="205917.A0A4Y9YV27"/>
<protein>
    <submittedName>
        <fullName evidence="2">Uncharacterized protein</fullName>
    </submittedName>
</protein>
<feature type="compositionally biased region" description="Acidic residues" evidence="1">
    <location>
        <begin position="259"/>
        <end position="276"/>
    </location>
</feature>
<comment type="caution">
    <text evidence="2">The sequence shown here is derived from an EMBL/GenBank/DDBJ whole genome shotgun (WGS) entry which is preliminary data.</text>
</comment>
<name>A0A4Y9YV27_9AGAM</name>
<sequence>MPKDNSRRLFADLIQQASTYYGNWTPNQTVEVGDYGILNRETAEFEKEGSIYDEDFRPDLAIHDQYPVEKTEPDDQYIVVSRGGKVQSFDAKFGAEYPGIVQSTIKGRWQFGRGRGAVVVLHKPMELVIKNRSKLLPHLTEALQGKALVESVYKCPMYALVLTQKSDMGSDVAVGLDIAKVGGATLKGHWNYYTSSGVWRSGGEDGGATYYPLYTLRTPKPPNFLARLLGHRGPGEPLEMPEGEDGFETYQPPWNVLNDEGEEYTPSDEGEASDDE</sequence>
<organism evidence="2 3">
    <name type="scientific">Dentipellis fragilis</name>
    <dbReference type="NCBI Taxonomy" id="205917"/>
    <lineage>
        <taxon>Eukaryota</taxon>
        <taxon>Fungi</taxon>
        <taxon>Dikarya</taxon>
        <taxon>Basidiomycota</taxon>
        <taxon>Agaricomycotina</taxon>
        <taxon>Agaricomycetes</taxon>
        <taxon>Russulales</taxon>
        <taxon>Hericiaceae</taxon>
        <taxon>Dentipellis</taxon>
    </lineage>
</organism>
<reference evidence="2 3" key="1">
    <citation type="submission" date="2019-02" db="EMBL/GenBank/DDBJ databases">
        <title>Genome sequencing of the rare red list fungi Dentipellis fragilis.</title>
        <authorList>
            <person name="Buettner E."/>
            <person name="Kellner H."/>
        </authorList>
    </citation>
    <scope>NUCLEOTIDE SEQUENCE [LARGE SCALE GENOMIC DNA]</scope>
    <source>
        <strain evidence="2 3">DSM 105465</strain>
    </source>
</reference>
<evidence type="ECO:0000313" key="2">
    <source>
        <dbReference type="EMBL" id="TFY65533.1"/>
    </source>
</evidence>
<dbReference type="AlphaFoldDB" id="A0A4Y9YV27"/>
<keyword evidence="3" id="KW-1185">Reference proteome</keyword>